<sequence>MVWDISFLHPFPRLLSGRIKVDGFSCICRDARGGLQKSIHFLPRCCHHSFKNNFCCGFTTNQDLFLYHFKKSA</sequence>
<protein>
    <submittedName>
        <fullName evidence="1">Uncharacterized protein</fullName>
    </submittedName>
</protein>
<dbReference type="EMBL" id="GBXM01101004">
    <property type="protein sequence ID" value="JAH07573.1"/>
    <property type="molecule type" value="Transcribed_RNA"/>
</dbReference>
<reference evidence="1" key="2">
    <citation type="journal article" date="2015" name="Fish Shellfish Immunol.">
        <title>Early steps in the European eel (Anguilla anguilla)-Vibrio vulnificus interaction in the gills: Role of the RtxA13 toxin.</title>
        <authorList>
            <person name="Callol A."/>
            <person name="Pajuelo D."/>
            <person name="Ebbesson L."/>
            <person name="Teles M."/>
            <person name="MacKenzie S."/>
            <person name="Amaro C."/>
        </authorList>
    </citation>
    <scope>NUCLEOTIDE SEQUENCE</scope>
</reference>
<reference evidence="1" key="1">
    <citation type="submission" date="2014-11" db="EMBL/GenBank/DDBJ databases">
        <authorList>
            <person name="Amaro Gonzalez C."/>
        </authorList>
    </citation>
    <scope>NUCLEOTIDE SEQUENCE</scope>
</reference>
<accession>A0A0E9PUM7</accession>
<proteinExistence type="predicted"/>
<dbReference type="AlphaFoldDB" id="A0A0E9PUM7"/>
<name>A0A0E9PUM7_ANGAN</name>
<evidence type="ECO:0000313" key="1">
    <source>
        <dbReference type="EMBL" id="JAH07573.1"/>
    </source>
</evidence>
<organism evidence="1">
    <name type="scientific">Anguilla anguilla</name>
    <name type="common">European freshwater eel</name>
    <name type="synonym">Muraena anguilla</name>
    <dbReference type="NCBI Taxonomy" id="7936"/>
    <lineage>
        <taxon>Eukaryota</taxon>
        <taxon>Metazoa</taxon>
        <taxon>Chordata</taxon>
        <taxon>Craniata</taxon>
        <taxon>Vertebrata</taxon>
        <taxon>Euteleostomi</taxon>
        <taxon>Actinopterygii</taxon>
        <taxon>Neopterygii</taxon>
        <taxon>Teleostei</taxon>
        <taxon>Anguilliformes</taxon>
        <taxon>Anguillidae</taxon>
        <taxon>Anguilla</taxon>
    </lineage>
</organism>